<dbReference type="EMBL" id="MU004370">
    <property type="protein sequence ID" value="KAF2654102.1"/>
    <property type="molecule type" value="Genomic_DNA"/>
</dbReference>
<gene>
    <name evidence="2" type="ORF">K491DRAFT_717510</name>
</gene>
<evidence type="ECO:0000313" key="2">
    <source>
        <dbReference type="EMBL" id="KAF2654102.1"/>
    </source>
</evidence>
<accession>A0A6A6T332</accession>
<proteinExistence type="predicted"/>
<protein>
    <submittedName>
        <fullName evidence="2">Uncharacterized protein</fullName>
    </submittedName>
</protein>
<name>A0A6A6T332_9PLEO</name>
<dbReference type="AlphaFoldDB" id="A0A6A6T332"/>
<keyword evidence="3" id="KW-1185">Reference proteome</keyword>
<sequence>MVFSFNPDIPVRQIVSDCTLEFEGPAAMLCDRISSDGTQYDQVKYDPNDEEGPHRSHYQDMVNPNDPENPNIWKYATERCNTLQLNDIDEHLGMNRERREDADALRKMMFGDTALYVKKHV</sequence>
<feature type="compositionally biased region" description="Basic and acidic residues" evidence="1">
    <location>
        <begin position="43"/>
        <end position="58"/>
    </location>
</feature>
<reference evidence="2" key="1">
    <citation type="journal article" date="2020" name="Stud. Mycol.">
        <title>101 Dothideomycetes genomes: a test case for predicting lifestyles and emergence of pathogens.</title>
        <authorList>
            <person name="Haridas S."/>
            <person name="Albert R."/>
            <person name="Binder M."/>
            <person name="Bloem J."/>
            <person name="Labutti K."/>
            <person name="Salamov A."/>
            <person name="Andreopoulos B."/>
            <person name="Baker S."/>
            <person name="Barry K."/>
            <person name="Bills G."/>
            <person name="Bluhm B."/>
            <person name="Cannon C."/>
            <person name="Castanera R."/>
            <person name="Culley D."/>
            <person name="Daum C."/>
            <person name="Ezra D."/>
            <person name="Gonzalez J."/>
            <person name="Henrissat B."/>
            <person name="Kuo A."/>
            <person name="Liang C."/>
            <person name="Lipzen A."/>
            <person name="Lutzoni F."/>
            <person name="Magnuson J."/>
            <person name="Mondo S."/>
            <person name="Nolan M."/>
            <person name="Ohm R."/>
            <person name="Pangilinan J."/>
            <person name="Park H.-J."/>
            <person name="Ramirez L."/>
            <person name="Alfaro M."/>
            <person name="Sun H."/>
            <person name="Tritt A."/>
            <person name="Yoshinaga Y."/>
            <person name="Zwiers L.-H."/>
            <person name="Turgeon B."/>
            <person name="Goodwin S."/>
            <person name="Spatafora J."/>
            <person name="Crous P."/>
            <person name="Grigoriev I."/>
        </authorList>
    </citation>
    <scope>NUCLEOTIDE SEQUENCE</scope>
    <source>
        <strain evidence="2">CBS 122681</strain>
    </source>
</reference>
<evidence type="ECO:0000313" key="3">
    <source>
        <dbReference type="Proteomes" id="UP000799324"/>
    </source>
</evidence>
<feature type="region of interest" description="Disordered" evidence="1">
    <location>
        <begin position="40"/>
        <end position="69"/>
    </location>
</feature>
<organism evidence="2 3">
    <name type="scientific">Lophiostoma macrostomum CBS 122681</name>
    <dbReference type="NCBI Taxonomy" id="1314788"/>
    <lineage>
        <taxon>Eukaryota</taxon>
        <taxon>Fungi</taxon>
        <taxon>Dikarya</taxon>
        <taxon>Ascomycota</taxon>
        <taxon>Pezizomycotina</taxon>
        <taxon>Dothideomycetes</taxon>
        <taxon>Pleosporomycetidae</taxon>
        <taxon>Pleosporales</taxon>
        <taxon>Lophiostomataceae</taxon>
        <taxon>Lophiostoma</taxon>
    </lineage>
</organism>
<evidence type="ECO:0000256" key="1">
    <source>
        <dbReference type="SAM" id="MobiDB-lite"/>
    </source>
</evidence>
<dbReference type="Proteomes" id="UP000799324">
    <property type="component" value="Unassembled WGS sequence"/>
</dbReference>